<dbReference type="SUPFAM" id="SSF69047">
    <property type="entry name" value="Hypothetical protein YjbJ"/>
    <property type="match status" value="1"/>
</dbReference>
<dbReference type="EMBL" id="RCWN01000001">
    <property type="protein sequence ID" value="RLQ89211.1"/>
    <property type="molecule type" value="Genomic_DNA"/>
</dbReference>
<organism evidence="4 5">
    <name type="scientific">Notoacmeibacter ruber</name>
    <dbReference type="NCBI Taxonomy" id="2670375"/>
    <lineage>
        <taxon>Bacteria</taxon>
        <taxon>Pseudomonadati</taxon>
        <taxon>Pseudomonadota</taxon>
        <taxon>Alphaproteobacteria</taxon>
        <taxon>Hyphomicrobiales</taxon>
        <taxon>Notoacmeibacteraceae</taxon>
        <taxon>Notoacmeibacter</taxon>
    </lineage>
</organism>
<dbReference type="AlphaFoldDB" id="A0A3L7JHW6"/>
<dbReference type="InterPro" id="IPR036629">
    <property type="entry name" value="YjbJ_sf"/>
</dbReference>
<feature type="domain" description="CsbD-like" evidence="3">
    <location>
        <begin position="5"/>
        <end position="57"/>
    </location>
</feature>
<evidence type="ECO:0000313" key="5">
    <source>
        <dbReference type="Proteomes" id="UP000281094"/>
    </source>
</evidence>
<accession>A0A3L7JHW6</accession>
<dbReference type="Gene3D" id="1.10.1470.10">
    <property type="entry name" value="YjbJ"/>
    <property type="match status" value="1"/>
</dbReference>
<comment type="caution">
    <text evidence="4">The sequence shown here is derived from an EMBL/GenBank/DDBJ whole genome shotgun (WGS) entry which is preliminary data.</text>
</comment>
<feature type="region of interest" description="Disordered" evidence="2">
    <location>
        <begin position="1"/>
        <end position="62"/>
    </location>
</feature>
<sequence length="62" mass="6694">MANENQAEGLGHQAKGTAKEFAGKLTDNEKMEAEGKLEKAGGQIQETAGDVEEEFKKDNDRA</sequence>
<evidence type="ECO:0000256" key="2">
    <source>
        <dbReference type="SAM" id="MobiDB-lite"/>
    </source>
</evidence>
<evidence type="ECO:0000256" key="1">
    <source>
        <dbReference type="ARBA" id="ARBA00009129"/>
    </source>
</evidence>
<protein>
    <submittedName>
        <fullName evidence="4">CsbD family protein</fullName>
    </submittedName>
</protein>
<dbReference type="InterPro" id="IPR008462">
    <property type="entry name" value="CsbD"/>
</dbReference>
<dbReference type="RefSeq" id="WP_121646178.1">
    <property type="nucleotide sequence ID" value="NZ_RCWN01000001.1"/>
</dbReference>
<evidence type="ECO:0000313" key="4">
    <source>
        <dbReference type="EMBL" id="RLQ89211.1"/>
    </source>
</evidence>
<dbReference type="Pfam" id="PF05532">
    <property type="entry name" value="CsbD"/>
    <property type="match status" value="1"/>
</dbReference>
<gene>
    <name evidence="4" type="ORF">D8780_14145</name>
</gene>
<feature type="compositionally biased region" description="Basic and acidic residues" evidence="2">
    <location>
        <begin position="17"/>
        <end position="39"/>
    </location>
</feature>
<evidence type="ECO:0000259" key="3">
    <source>
        <dbReference type="Pfam" id="PF05532"/>
    </source>
</evidence>
<proteinExistence type="inferred from homology"/>
<reference evidence="4 5" key="1">
    <citation type="submission" date="2018-10" db="EMBL/GenBank/DDBJ databases">
        <title>Notoacmeibacter sp. M2BS9Y-3-1, whole genome shotgun sequence.</title>
        <authorList>
            <person name="Tuo L."/>
        </authorList>
    </citation>
    <scope>NUCLEOTIDE SEQUENCE [LARGE SCALE GENOMIC DNA]</scope>
    <source>
        <strain evidence="4 5">M2BS9Y-3-1</strain>
    </source>
</reference>
<comment type="similarity">
    <text evidence="1">Belongs to the UPF0337 (CsbD) family.</text>
</comment>
<name>A0A3L7JHW6_9HYPH</name>
<dbReference type="Proteomes" id="UP000281094">
    <property type="component" value="Unassembled WGS sequence"/>
</dbReference>
<keyword evidence="5" id="KW-1185">Reference proteome</keyword>